<keyword evidence="4" id="KW-1185">Reference proteome</keyword>
<dbReference type="RefSeq" id="WP_010415261.1">
    <property type="nucleotide sequence ID" value="NZ_MCRM02000041.1"/>
</dbReference>
<evidence type="ECO:0000313" key="4">
    <source>
        <dbReference type="Proteomes" id="UP000094669"/>
    </source>
</evidence>
<accession>A0ABX4YCR5</accession>
<organism evidence="3 4">
    <name type="scientific">Leptospira inadai serovar Lyme</name>
    <dbReference type="NCBI Taxonomy" id="293084"/>
    <lineage>
        <taxon>Bacteria</taxon>
        <taxon>Pseudomonadati</taxon>
        <taxon>Spirochaetota</taxon>
        <taxon>Spirochaetia</taxon>
        <taxon>Leptospirales</taxon>
        <taxon>Leptospiraceae</taxon>
        <taxon>Leptospira</taxon>
    </lineage>
</organism>
<dbReference type="EMBL" id="MCRM02000041">
    <property type="protein sequence ID" value="PNV71657.1"/>
    <property type="molecule type" value="Genomic_DNA"/>
</dbReference>
<evidence type="ECO:0000313" key="3">
    <source>
        <dbReference type="EMBL" id="PNV71657.1"/>
    </source>
</evidence>
<dbReference type="Proteomes" id="UP000094669">
    <property type="component" value="Unassembled WGS sequence"/>
</dbReference>
<dbReference type="Pfam" id="PF03795">
    <property type="entry name" value="YCII"/>
    <property type="match status" value="1"/>
</dbReference>
<comment type="similarity">
    <text evidence="1">Belongs to the YciI family.</text>
</comment>
<gene>
    <name evidence="3" type="ORF">BES34_021030</name>
</gene>
<feature type="domain" description="YCII-related" evidence="2">
    <location>
        <begin position="14"/>
        <end position="83"/>
    </location>
</feature>
<evidence type="ECO:0000259" key="2">
    <source>
        <dbReference type="Pfam" id="PF03795"/>
    </source>
</evidence>
<comment type="caution">
    <text evidence="3">The sequence shown here is derived from an EMBL/GenBank/DDBJ whole genome shotgun (WGS) entry which is preliminary data.</text>
</comment>
<reference evidence="3" key="1">
    <citation type="submission" date="2018-01" db="EMBL/GenBank/DDBJ databases">
        <title>Genomic characterization of Leptospira inadai serogroup Lyme isolated from captured rat in Brazil and comparative analysis with human reference strain.</title>
        <authorList>
            <person name="Moreno L.Z."/>
            <person name="Loureiro A.P."/>
            <person name="Miraglia F."/>
            <person name="Kremer F.S."/>
            <person name="Eslabao M.R."/>
            <person name="Dellagostin O.A."/>
            <person name="Lilenbaum W."/>
            <person name="Moreno A.M."/>
        </authorList>
    </citation>
    <scope>NUCLEOTIDE SEQUENCE [LARGE SCALE GENOMIC DNA]</scope>
    <source>
        <strain evidence="3">M34/99</strain>
    </source>
</reference>
<dbReference type="InterPro" id="IPR011008">
    <property type="entry name" value="Dimeric_a/b-barrel"/>
</dbReference>
<dbReference type="SUPFAM" id="SSF54909">
    <property type="entry name" value="Dimeric alpha+beta barrel"/>
    <property type="match status" value="1"/>
</dbReference>
<dbReference type="PANTHER" id="PTHR37828">
    <property type="entry name" value="GSR2449 PROTEIN"/>
    <property type="match status" value="1"/>
</dbReference>
<sequence>MKFFLIELLYTVPIEKIDEAVVEHRNFLQTLYDKGILLLSGPKEPRIGGVILGKSKSLQEIQDIFQNDPFQKYEYANYKFTEFSPVKRQAFLEDWIRQK</sequence>
<name>A0ABX4YCR5_9LEPT</name>
<protein>
    <recommendedName>
        <fullName evidence="2">YCII-related domain-containing protein</fullName>
    </recommendedName>
</protein>
<evidence type="ECO:0000256" key="1">
    <source>
        <dbReference type="ARBA" id="ARBA00007689"/>
    </source>
</evidence>
<dbReference type="InterPro" id="IPR005545">
    <property type="entry name" value="YCII"/>
</dbReference>
<proteinExistence type="inferred from homology"/>
<dbReference type="PANTHER" id="PTHR37828:SF1">
    <property type="entry name" value="YCII-RELATED DOMAIN-CONTAINING PROTEIN"/>
    <property type="match status" value="1"/>
</dbReference>